<evidence type="ECO:0000256" key="5">
    <source>
        <dbReference type="ARBA" id="ARBA00023242"/>
    </source>
</evidence>
<dbReference type="OrthoDB" id="5966927at2759"/>
<keyword evidence="2 7" id="KW-0812">Transmembrane</keyword>
<feature type="transmembrane region" description="Helical" evidence="7">
    <location>
        <begin position="217"/>
        <end position="234"/>
    </location>
</feature>
<feature type="region of interest" description="Disordered" evidence="6">
    <location>
        <begin position="340"/>
        <end position="364"/>
    </location>
</feature>
<feature type="domain" description="Ima1 N-terminal" evidence="8">
    <location>
        <begin position="12"/>
        <end position="140"/>
    </location>
</feature>
<evidence type="ECO:0000256" key="1">
    <source>
        <dbReference type="ARBA" id="ARBA00004473"/>
    </source>
</evidence>
<evidence type="ECO:0000256" key="3">
    <source>
        <dbReference type="ARBA" id="ARBA00022989"/>
    </source>
</evidence>
<organism evidence="9 10">
    <name type="scientific">Cytospora mali</name>
    <name type="common">Apple Valsa canker fungus</name>
    <name type="synonym">Valsa mali</name>
    <dbReference type="NCBI Taxonomy" id="578113"/>
    <lineage>
        <taxon>Eukaryota</taxon>
        <taxon>Fungi</taxon>
        <taxon>Dikarya</taxon>
        <taxon>Ascomycota</taxon>
        <taxon>Pezizomycotina</taxon>
        <taxon>Sordariomycetes</taxon>
        <taxon>Sordariomycetidae</taxon>
        <taxon>Diaporthales</taxon>
        <taxon>Cytosporaceae</taxon>
        <taxon>Cytospora</taxon>
    </lineage>
</organism>
<feature type="region of interest" description="Disordered" evidence="6">
    <location>
        <begin position="399"/>
        <end position="471"/>
    </location>
</feature>
<protein>
    <submittedName>
        <fullName evidence="9">Integral inner nuclear membrane protein ima1</fullName>
    </submittedName>
</protein>
<dbReference type="EMBL" id="CM003108">
    <property type="protein sequence ID" value="KUI73856.1"/>
    <property type="molecule type" value="Genomic_DNA"/>
</dbReference>
<evidence type="ECO:0000256" key="6">
    <source>
        <dbReference type="SAM" id="MobiDB-lite"/>
    </source>
</evidence>
<feature type="transmembrane region" description="Helical" evidence="7">
    <location>
        <begin position="302"/>
        <end position="323"/>
    </location>
</feature>
<keyword evidence="4 7" id="KW-0472">Membrane</keyword>
<evidence type="ECO:0000256" key="4">
    <source>
        <dbReference type="ARBA" id="ARBA00023136"/>
    </source>
</evidence>
<name>A0A194WBS1_CYTMA</name>
<dbReference type="PANTHER" id="PTHR28538:SF1">
    <property type="entry name" value="INTEGRAL INNER NUCLEAR MEMBRANE PROTEIN IMA1"/>
    <property type="match status" value="1"/>
</dbReference>
<evidence type="ECO:0000256" key="7">
    <source>
        <dbReference type="SAM" id="Phobius"/>
    </source>
</evidence>
<dbReference type="AlphaFoldDB" id="A0A194WBS1"/>
<feature type="transmembrane region" description="Helical" evidence="7">
    <location>
        <begin position="624"/>
        <end position="643"/>
    </location>
</feature>
<dbReference type="InterPro" id="IPR042321">
    <property type="entry name" value="Ima1"/>
</dbReference>
<dbReference type="Proteomes" id="UP000078559">
    <property type="component" value="Chromosome 11"/>
</dbReference>
<gene>
    <name evidence="9" type="ORF">VM1G_09503</name>
</gene>
<feature type="compositionally biased region" description="Polar residues" evidence="6">
    <location>
        <begin position="457"/>
        <end position="471"/>
    </location>
</feature>
<feature type="region of interest" description="Disordered" evidence="6">
    <location>
        <begin position="511"/>
        <end position="533"/>
    </location>
</feature>
<reference evidence="9" key="1">
    <citation type="submission" date="2014-12" db="EMBL/GenBank/DDBJ databases">
        <title>Genome Sequence of Valsa Canker Pathogens Uncovers a Specific Adaption of Colonization on Woody Bark.</title>
        <authorList>
            <person name="Yin Z."/>
            <person name="Liu H."/>
            <person name="Gao X."/>
            <person name="Li Z."/>
            <person name="Song N."/>
            <person name="Ke X."/>
            <person name="Dai Q."/>
            <person name="Wu Y."/>
            <person name="Sun Y."/>
            <person name="Xu J.-R."/>
            <person name="Kang Z.K."/>
            <person name="Wang L."/>
            <person name="Huang L."/>
        </authorList>
    </citation>
    <scope>NUCLEOTIDE SEQUENCE [LARGE SCALE GENOMIC DNA]</scope>
    <source>
        <strain evidence="9">03-8</strain>
    </source>
</reference>
<dbReference type="GO" id="GO:0071765">
    <property type="term" value="P:nuclear inner membrane organization"/>
    <property type="evidence" value="ECO:0007669"/>
    <property type="project" value="InterPro"/>
</dbReference>
<evidence type="ECO:0000259" key="8">
    <source>
        <dbReference type="Pfam" id="PF09779"/>
    </source>
</evidence>
<feature type="compositionally biased region" description="Pro residues" evidence="6">
    <location>
        <begin position="346"/>
        <end position="356"/>
    </location>
</feature>
<evidence type="ECO:0000313" key="10">
    <source>
        <dbReference type="Proteomes" id="UP000078559"/>
    </source>
</evidence>
<feature type="compositionally biased region" description="Polar residues" evidence="6">
    <location>
        <begin position="400"/>
        <end position="421"/>
    </location>
</feature>
<keyword evidence="10" id="KW-1185">Reference proteome</keyword>
<dbReference type="GO" id="GO:0034506">
    <property type="term" value="C:chromosome, centromeric core domain"/>
    <property type="evidence" value="ECO:0007669"/>
    <property type="project" value="TreeGrafter"/>
</dbReference>
<proteinExistence type="predicted"/>
<dbReference type="GO" id="GO:0005637">
    <property type="term" value="C:nuclear inner membrane"/>
    <property type="evidence" value="ECO:0007669"/>
    <property type="project" value="UniProtKB-SubCell"/>
</dbReference>
<dbReference type="SMR" id="A0A194WBS1"/>
<sequence length="658" mass="74467">MAPQNRKINKYLTCFYCNRKSSTRYDGHMRQFECNNCQAPNYLDPKGNITDPPVAKTTTIETAATKYARDPTCSPSPYAKTVFCNKCLQNQHLFISSLAQYLPEDPNDPEYIEREKGYHKFYRGLMKRYPQVCALCEPKVREQLNKAAYTAKTDHLRRMLDRSAETRILTTKSAVNYIHSVGKWVWVASLLLQLLWHTCLIHQSVLSKMDEKNQTSWIMLIARTFGLLSVYLPAPYQIVRWSFWTSFLSFWWNPKWVETWRGFSKHLVGFSNYYRLQALVLLLKLPGFLNMRLLPGTHESRLVVQITANAFMTIFMLWVYGAIRKSIRVDHTPLWTPKASTIGAPLAPPPGEPPEIPESREDSKKSMADILDEIMNGPSTSTQAQYQSQLQPQPELFRSKLSTSGHPDHLQSVTERSSYNPAANLIGPNPFRNTPNKRPQTSGLGLGGLSLSDSPKPRTQQSIDYSPNMEWSPTQSKYRAFATYKPGQPETRKFGETPTHERAGAFWAKIPPAPTNPAQRIFNPPNAPLIRRSPRNVKNNTVTFQGSQTPVFSQPPANAPPATIFANPTFRPPQPQDERDSLSEMFTKSFTLDQSPKDNVVGDQHRLGSQAKSSLHTVTAGFKYLVYGGICIAALAAAYHYAVSQVRPSLMSIKGRFP</sequence>
<dbReference type="GO" id="GO:0044732">
    <property type="term" value="C:mitotic spindle pole body"/>
    <property type="evidence" value="ECO:0007669"/>
    <property type="project" value="TreeGrafter"/>
</dbReference>
<dbReference type="Pfam" id="PF09779">
    <property type="entry name" value="Ima1_N"/>
    <property type="match status" value="1"/>
</dbReference>
<dbReference type="GO" id="GO:0034992">
    <property type="term" value="C:microtubule organizing center attachment site"/>
    <property type="evidence" value="ECO:0007669"/>
    <property type="project" value="TreeGrafter"/>
</dbReference>
<dbReference type="PANTHER" id="PTHR28538">
    <property type="entry name" value="INTEGRAL INNER NUCLEAR MEMBRANE PROTEIN IMA1"/>
    <property type="match status" value="1"/>
</dbReference>
<comment type="subcellular location">
    <subcellularLocation>
        <location evidence="1">Nucleus inner membrane</location>
        <topology evidence="1">Multi-pass membrane protein</topology>
    </subcellularLocation>
</comment>
<evidence type="ECO:0000256" key="2">
    <source>
        <dbReference type="ARBA" id="ARBA00022692"/>
    </source>
</evidence>
<evidence type="ECO:0000313" key="9">
    <source>
        <dbReference type="EMBL" id="KUI73856.1"/>
    </source>
</evidence>
<keyword evidence="5" id="KW-0539">Nucleus</keyword>
<accession>A0A194WBS1</accession>
<feature type="compositionally biased region" description="Polar residues" evidence="6">
    <location>
        <begin position="431"/>
        <end position="441"/>
    </location>
</feature>
<keyword evidence="3 7" id="KW-1133">Transmembrane helix</keyword>
<dbReference type="InterPro" id="IPR018617">
    <property type="entry name" value="Ima1_N"/>
</dbReference>